<keyword evidence="5" id="KW-1015">Disulfide bond</keyword>
<dbReference type="AlphaFoldDB" id="A0A7J7KCK0"/>
<evidence type="ECO:0000313" key="10">
    <source>
        <dbReference type="Proteomes" id="UP000593567"/>
    </source>
</evidence>
<comment type="subcellular location">
    <subcellularLocation>
        <location evidence="1">Secreted</location>
    </subcellularLocation>
</comment>
<dbReference type="Proteomes" id="UP000593567">
    <property type="component" value="Unassembled WGS sequence"/>
</dbReference>
<dbReference type="GO" id="GO:0016020">
    <property type="term" value="C:membrane"/>
    <property type="evidence" value="ECO:0007669"/>
    <property type="project" value="UniProtKB-SubCell"/>
</dbReference>
<dbReference type="GO" id="GO:0005576">
    <property type="term" value="C:extracellular region"/>
    <property type="evidence" value="ECO:0007669"/>
    <property type="project" value="UniProtKB-SubCell"/>
</dbReference>
<keyword evidence="7" id="KW-1133">Transmembrane helix</keyword>
<dbReference type="Pfam" id="PF00147">
    <property type="entry name" value="Fibrinogen_C"/>
    <property type="match status" value="1"/>
</dbReference>
<keyword evidence="6" id="KW-0325">Glycoprotein</keyword>
<dbReference type="PANTHER" id="PTHR47221">
    <property type="entry name" value="FIBRINOGEN ALPHA CHAIN"/>
    <property type="match status" value="1"/>
</dbReference>
<feature type="transmembrane region" description="Helical" evidence="7">
    <location>
        <begin position="63"/>
        <end position="84"/>
    </location>
</feature>
<dbReference type="PROSITE" id="PS51406">
    <property type="entry name" value="FIBRINOGEN_C_2"/>
    <property type="match status" value="1"/>
</dbReference>
<evidence type="ECO:0000256" key="2">
    <source>
        <dbReference type="ARBA" id="ARBA00022525"/>
    </source>
</evidence>
<keyword evidence="7" id="KW-0812">Transmembrane</keyword>
<dbReference type="InterPro" id="IPR036056">
    <property type="entry name" value="Fibrinogen-like_C"/>
</dbReference>
<keyword evidence="7" id="KW-0472">Membrane</keyword>
<dbReference type="InterPro" id="IPR037579">
    <property type="entry name" value="FIB_ANG-like"/>
</dbReference>
<reference evidence="9" key="1">
    <citation type="submission" date="2020-06" db="EMBL/GenBank/DDBJ databases">
        <title>Draft genome of Bugula neritina, a colonial animal packing powerful symbionts and potential medicines.</title>
        <authorList>
            <person name="Rayko M."/>
        </authorList>
    </citation>
    <scope>NUCLEOTIDE SEQUENCE [LARGE SCALE GENOMIC DNA]</scope>
    <source>
        <strain evidence="9">Kwan_BN1</strain>
    </source>
</reference>
<dbReference type="InterPro" id="IPR002181">
    <property type="entry name" value="Fibrinogen_a/b/g_C_dom"/>
</dbReference>
<evidence type="ECO:0000256" key="5">
    <source>
        <dbReference type="ARBA" id="ARBA00023157"/>
    </source>
</evidence>
<sequence length="166" mass="18523">MGSSPLWQQPGYGPQPGYGQQGYYGQPPPPQQAFVNNTTVVTGAPTAPVIVTQQRIVQPSDCMVLSVLNLLCCNIILGAIAVAFSCMARDAFDRDCQDAFNEGERYPGVYSIRDPISQIEYNIFCEFDNEQGWSVIQRRMDGSTDFHRGWEEYVAGFGDSRRILVR</sequence>
<keyword evidence="3" id="KW-0732">Signal</keyword>
<evidence type="ECO:0000256" key="1">
    <source>
        <dbReference type="ARBA" id="ARBA00004613"/>
    </source>
</evidence>
<accession>A0A7J7KCK0</accession>
<evidence type="ECO:0000256" key="6">
    <source>
        <dbReference type="ARBA" id="ARBA00023180"/>
    </source>
</evidence>
<proteinExistence type="predicted"/>
<dbReference type="SUPFAM" id="SSF56496">
    <property type="entry name" value="Fibrinogen C-terminal domain-like"/>
    <property type="match status" value="1"/>
</dbReference>
<dbReference type="Gene3D" id="3.90.215.10">
    <property type="entry name" value="Gamma Fibrinogen, chain A, domain 1"/>
    <property type="match status" value="1"/>
</dbReference>
<evidence type="ECO:0000256" key="3">
    <source>
        <dbReference type="ARBA" id="ARBA00022729"/>
    </source>
</evidence>
<evidence type="ECO:0000256" key="4">
    <source>
        <dbReference type="ARBA" id="ARBA00023054"/>
    </source>
</evidence>
<dbReference type="EMBL" id="VXIV02000847">
    <property type="protein sequence ID" value="KAF6035664.1"/>
    <property type="molecule type" value="Genomic_DNA"/>
</dbReference>
<feature type="domain" description="Fibrinogen C-terminal" evidence="8">
    <location>
        <begin position="87"/>
        <end position="166"/>
    </location>
</feature>
<protein>
    <recommendedName>
        <fullName evidence="8">Fibrinogen C-terminal domain-containing protein</fullName>
    </recommendedName>
</protein>
<keyword evidence="4" id="KW-0175">Coiled coil</keyword>
<keyword evidence="10" id="KW-1185">Reference proteome</keyword>
<dbReference type="OrthoDB" id="6275059at2759"/>
<keyword evidence="2" id="KW-0964">Secreted</keyword>
<evidence type="ECO:0000256" key="7">
    <source>
        <dbReference type="SAM" id="Phobius"/>
    </source>
</evidence>
<dbReference type="PANTHER" id="PTHR47221:SF6">
    <property type="entry name" value="FIBRINOGEN ALPHA CHAIN"/>
    <property type="match status" value="1"/>
</dbReference>
<name>A0A7J7KCK0_BUGNE</name>
<evidence type="ECO:0000259" key="8">
    <source>
        <dbReference type="PROSITE" id="PS51406"/>
    </source>
</evidence>
<comment type="caution">
    <text evidence="9">The sequence shown here is derived from an EMBL/GenBank/DDBJ whole genome shotgun (WGS) entry which is preliminary data.</text>
</comment>
<dbReference type="InterPro" id="IPR014716">
    <property type="entry name" value="Fibrinogen_a/b/g_C_1"/>
</dbReference>
<evidence type="ECO:0000313" key="9">
    <source>
        <dbReference type="EMBL" id="KAF6035664.1"/>
    </source>
</evidence>
<gene>
    <name evidence="9" type="ORF">EB796_006020</name>
</gene>
<organism evidence="9 10">
    <name type="scientific">Bugula neritina</name>
    <name type="common">Brown bryozoan</name>
    <name type="synonym">Sertularia neritina</name>
    <dbReference type="NCBI Taxonomy" id="10212"/>
    <lineage>
        <taxon>Eukaryota</taxon>
        <taxon>Metazoa</taxon>
        <taxon>Spiralia</taxon>
        <taxon>Lophotrochozoa</taxon>
        <taxon>Bryozoa</taxon>
        <taxon>Gymnolaemata</taxon>
        <taxon>Cheilostomatida</taxon>
        <taxon>Flustrina</taxon>
        <taxon>Buguloidea</taxon>
        <taxon>Bugulidae</taxon>
        <taxon>Bugula</taxon>
    </lineage>
</organism>